<dbReference type="InterPro" id="IPR009333">
    <property type="entry name" value="DUF992"/>
</dbReference>
<dbReference type="AlphaFoldDB" id="A0A0Q3SYD1"/>
<keyword evidence="1" id="KW-0732">Signal</keyword>
<dbReference type="Pfam" id="PF06186">
    <property type="entry name" value="DUF992"/>
    <property type="match status" value="1"/>
</dbReference>
<name>A0A0Q3SYD1_9HYPH</name>
<dbReference type="Proteomes" id="UP000190130">
    <property type="component" value="Unassembled WGS sequence"/>
</dbReference>
<sequence>MSIRRSRPCVAATVLAGLFGLPGVASAQSGTPPAGRLSCTVGSGLAAITKSQKPTECRFRPRRGPPQHYTGIVRGFGVDLGAIRSAALVWRVYGPYARASLGALNGSYKTEATAGSNALIGGPDNEVTLRPLPLQGNRGVNAAVGVTSLELTLIPPGRRR</sequence>
<feature type="signal peptide" evidence="1">
    <location>
        <begin position="1"/>
        <end position="27"/>
    </location>
</feature>
<dbReference type="EMBL" id="LMAR01000037">
    <property type="protein sequence ID" value="KQK30370.1"/>
    <property type="molecule type" value="Genomic_DNA"/>
</dbReference>
<keyword evidence="4" id="KW-1185">Reference proteome</keyword>
<evidence type="ECO:0000313" key="5">
    <source>
        <dbReference type="Proteomes" id="UP000190130"/>
    </source>
</evidence>
<protein>
    <recommendedName>
        <fullName evidence="6">DUF992 domain-containing protein</fullName>
    </recommendedName>
</protein>
<evidence type="ECO:0000313" key="3">
    <source>
        <dbReference type="EMBL" id="SKC06659.1"/>
    </source>
</evidence>
<feature type="chain" id="PRO_5014520647" description="DUF992 domain-containing protein" evidence="1">
    <location>
        <begin position="28"/>
        <end position="160"/>
    </location>
</feature>
<gene>
    <name evidence="2" type="ORF">ARD30_14090</name>
    <name evidence="3" type="ORF">SAMN05660750_03996</name>
</gene>
<evidence type="ECO:0000313" key="2">
    <source>
        <dbReference type="EMBL" id="KQK30370.1"/>
    </source>
</evidence>
<organism evidence="2 4">
    <name type="scientific">Bosea thiooxidans</name>
    <dbReference type="NCBI Taxonomy" id="53254"/>
    <lineage>
        <taxon>Bacteria</taxon>
        <taxon>Pseudomonadati</taxon>
        <taxon>Pseudomonadota</taxon>
        <taxon>Alphaproteobacteria</taxon>
        <taxon>Hyphomicrobiales</taxon>
        <taxon>Boseaceae</taxon>
        <taxon>Bosea</taxon>
    </lineage>
</organism>
<evidence type="ECO:0000313" key="4">
    <source>
        <dbReference type="Proteomes" id="UP000051562"/>
    </source>
</evidence>
<dbReference type="Proteomes" id="UP000051562">
    <property type="component" value="Unassembled WGS sequence"/>
</dbReference>
<accession>A0A0Q3SYD1</accession>
<proteinExistence type="predicted"/>
<dbReference type="EMBL" id="FUYX01000012">
    <property type="protein sequence ID" value="SKC06659.1"/>
    <property type="molecule type" value="Genomic_DNA"/>
</dbReference>
<dbReference type="RefSeq" id="WP_055728393.1">
    <property type="nucleotide sequence ID" value="NZ_FUYX01000012.1"/>
</dbReference>
<reference evidence="3 5" key="2">
    <citation type="submission" date="2017-02" db="EMBL/GenBank/DDBJ databases">
        <authorList>
            <person name="Peterson S.W."/>
        </authorList>
    </citation>
    <scope>NUCLEOTIDE SEQUENCE [LARGE SCALE GENOMIC DNA]</scope>
    <source>
        <strain evidence="3 5">DSM 9653</strain>
    </source>
</reference>
<reference evidence="2 4" key="1">
    <citation type="submission" date="2015-10" db="EMBL/GenBank/DDBJ databases">
        <title>Draft genome of Bosea thiooxidans.</title>
        <authorList>
            <person name="Wang X."/>
        </authorList>
    </citation>
    <scope>NUCLEOTIDE SEQUENCE [LARGE SCALE GENOMIC DNA]</scope>
    <source>
        <strain evidence="2 4">CGMCC 9174</strain>
    </source>
</reference>
<dbReference type="STRING" id="53254.SAMN05660750_03996"/>
<evidence type="ECO:0008006" key="6">
    <source>
        <dbReference type="Google" id="ProtNLM"/>
    </source>
</evidence>
<evidence type="ECO:0000256" key="1">
    <source>
        <dbReference type="SAM" id="SignalP"/>
    </source>
</evidence>